<evidence type="ECO:0000259" key="2">
    <source>
        <dbReference type="Pfam" id="PF08486"/>
    </source>
</evidence>
<dbReference type="Proteomes" id="UP001060112">
    <property type="component" value="Chromosome"/>
</dbReference>
<evidence type="ECO:0000313" key="3">
    <source>
        <dbReference type="EMBL" id="UTY40470.1"/>
    </source>
</evidence>
<name>A0ABY5I962_9FIRM</name>
<feature type="coiled-coil region" evidence="1">
    <location>
        <begin position="117"/>
        <end position="148"/>
    </location>
</feature>
<organism evidence="3 4">
    <name type="scientific">Allocoprobacillus halotolerans</name>
    <dbReference type="NCBI Taxonomy" id="2944914"/>
    <lineage>
        <taxon>Bacteria</taxon>
        <taxon>Bacillati</taxon>
        <taxon>Bacillota</taxon>
        <taxon>Erysipelotrichia</taxon>
        <taxon>Erysipelotrichales</taxon>
        <taxon>Erysipelotrichaceae</taxon>
        <taxon>Allocoprobacillus</taxon>
    </lineage>
</organism>
<evidence type="ECO:0000313" key="4">
    <source>
        <dbReference type="Proteomes" id="UP001060112"/>
    </source>
</evidence>
<dbReference type="InterPro" id="IPR013693">
    <property type="entry name" value="SpoIID/LytB_N"/>
</dbReference>
<dbReference type="Pfam" id="PF08486">
    <property type="entry name" value="SpoIID"/>
    <property type="match status" value="1"/>
</dbReference>
<reference evidence="3" key="1">
    <citation type="submission" date="2022-07" db="EMBL/GenBank/DDBJ databases">
        <title>Faecal culturing of patients with breast cancer.</title>
        <authorList>
            <person name="Teng N.M.Y."/>
            <person name="Kiu R."/>
            <person name="Evans R."/>
            <person name="Baker D.J."/>
            <person name="Zenner C."/>
            <person name="Robinson S.D."/>
            <person name="Hall L.J."/>
        </authorList>
    </citation>
    <scope>NUCLEOTIDE SEQUENCE</scope>
    <source>
        <strain evidence="3">LH1062</strain>
    </source>
</reference>
<keyword evidence="1" id="KW-0175">Coiled coil</keyword>
<dbReference type="InterPro" id="IPR013486">
    <property type="entry name" value="SpoIID/LytB"/>
</dbReference>
<evidence type="ECO:0000256" key="1">
    <source>
        <dbReference type="SAM" id="Coils"/>
    </source>
</evidence>
<accession>A0ABY5I962</accession>
<dbReference type="EMBL" id="CP101620">
    <property type="protein sequence ID" value="UTY40470.1"/>
    <property type="molecule type" value="Genomic_DNA"/>
</dbReference>
<dbReference type="NCBIfam" id="TIGR02669">
    <property type="entry name" value="SpoIID_LytB"/>
    <property type="match status" value="1"/>
</dbReference>
<keyword evidence="4" id="KW-1185">Reference proteome</keyword>
<feature type="domain" description="Sporulation stage II protein D amidase enhancer LytB N-terminal" evidence="2">
    <location>
        <begin position="55"/>
        <end position="145"/>
    </location>
</feature>
<gene>
    <name evidence="3" type="ORF">NMU03_06730</name>
</gene>
<proteinExistence type="predicted"/>
<sequence length="201" mass="23359">MTYISMMRKIYVKLLFICSLIFIIGCFHYQDALTWLDSYYHVQQQEKEVQVQMSDKVVSIPLEEYLVGVIAGEMPVSFEKEALKAQAVASRTFVLSRHLKVDNTTNSQVYLDDQQMKKNWGKQYEQNKKKVEEAIQETKGEVMTYQGEYISALFFSSCNGKTVNSEDYFTGEVAYLKAVDSHWDTSVDPKNTRKKLLRRNN</sequence>
<dbReference type="RefSeq" id="WP_290141892.1">
    <property type="nucleotide sequence ID" value="NZ_CP101620.1"/>
</dbReference>
<protein>
    <submittedName>
        <fullName evidence="3">SpoIID/LytB domain-containing protein</fullName>
    </submittedName>
</protein>